<dbReference type="AlphaFoldDB" id="A0A7S0AIP9"/>
<evidence type="ECO:0000256" key="7">
    <source>
        <dbReference type="PIRSR" id="PIRSR001553-1"/>
    </source>
</evidence>
<proteinExistence type="inferred from homology"/>
<dbReference type="Gene3D" id="3.40.50.720">
    <property type="entry name" value="NAD(P)-binding Rossmann-like Domain"/>
    <property type="match status" value="1"/>
</dbReference>
<feature type="binding site" evidence="6">
    <location>
        <begin position="58"/>
        <end position="61"/>
    </location>
    <ligand>
        <name>CoA</name>
        <dbReference type="ChEBI" id="CHEBI:57287"/>
    </ligand>
</feature>
<dbReference type="PIRSF" id="PIRSF001553">
    <property type="entry name" value="SucCS_alpha"/>
    <property type="match status" value="1"/>
</dbReference>
<dbReference type="GO" id="GO:0009361">
    <property type="term" value="C:succinate-CoA ligase complex (ADP-forming)"/>
    <property type="evidence" value="ECO:0007669"/>
    <property type="project" value="TreeGrafter"/>
</dbReference>
<comment type="similarity">
    <text evidence="6 8">Belongs to the succinate/malate CoA ligase alpha subunit family.</text>
</comment>
<evidence type="ECO:0000256" key="8">
    <source>
        <dbReference type="RuleBase" id="RU000677"/>
    </source>
</evidence>
<reference evidence="10" key="1">
    <citation type="submission" date="2021-01" db="EMBL/GenBank/DDBJ databases">
        <authorList>
            <person name="Corre E."/>
            <person name="Pelletier E."/>
            <person name="Niang G."/>
            <person name="Scheremetjew M."/>
            <person name="Finn R."/>
            <person name="Kale V."/>
            <person name="Holt S."/>
            <person name="Cochrane G."/>
            <person name="Meng A."/>
            <person name="Brown T."/>
            <person name="Cohen L."/>
        </authorList>
    </citation>
    <scope>NUCLEOTIDE SEQUENCE</scope>
    <source>
        <strain evidence="10">CCMP3303</strain>
    </source>
</reference>
<evidence type="ECO:0000256" key="6">
    <source>
        <dbReference type="HAMAP-Rule" id="MF_03222"/>
    </source>
</evidence>
<feature type="binding site" evidence="6">
    <location>
        <begin position="137"/>
        <end position="139"/>
    </location>
    <ligand>
        <name>CoA</name>
        <dbReference type="ChEBI" id="CHEBI:57287"/>
    </ligand>
</feature>
<feature type="active site" description="Tele-phosphohistidine intermediate" evidence="6 7">
    <location>
        <position position="291"/>
    </location>
</feature>
<feature type="domain" description="CoA-binding" evidence="9">
    <location>
        <begin position="45"/>
        <end position="141"/>
    </location>
</feature>
<dbReference type="InterPro" id="IPR003781">
    <property type="entry name" value="CoA-bd"/>
</dbReference>
<keyword evidence="4 6" id="KW-0547">Nucleotide-binding</keyword>
<organism evidence="10">
    <name type="scientific">Minutocellus polymorphus</name>
    <dbReference type="NCBI Taxonomy" id="265543"/>
    <lineage>
        <taxon>Eukaryota</taxon>
        <taxon>Sar</taxon>
        <taxon>Stramenopiles</taxon>
        <taxon>Ochrophyta</taxon>
        <taxon>Bacillariophyta</taxon>
        <taxon>Mediophyceae</taxon>
        <taxon>Cymatosirophycidae</taxon>
        <taxon>Cymatosirales</taxon>
        <taxon>Cymatosiraceae</taxon>
        <taxon>Minutocellus</taxon>
    </lineage>
</organism>
<dbReference type="InterPro" id="IPR036291">
    <property type="entry name" value="NAD(P)-bd_dom_sf"/>
</dbReference>
<dbReference type="UniPathway" id="UPA00223">
    <property type="reaction ID" value="UER00999"/>
</dbReference>
<dbReference type="GO" id="GO:0004776">
    <property type="term" value="F:succinate-CoA ligase (GDP-forming) activity"/>
    <property type="evidence" value="ECO:0007669"/>
    <property type="project" value="TreeGrafter"/>
</dbReference>
<gene>
    <name evidence="10" type="ORF">MPOL1434_LOCUS3360</name>
</gene>
<dbReference type="InterPro" id="IPR017440">
    <property type="entry name" value="Cit_synth/succinyl-CoA_lig_AS"/>
</dbReference>
<evidence type="ECO:0000256" key="5">
    <source>
        <dbReference type="ARBA" id="ARBA00061754"/>
    </source>
</evidence>
<dbReference type="HAMAP" id="MF_01988">
    <property type="entry name" value="Succ_CoA_alpha"/>
    <property type="match status" value="1"/>
</dbReference>
<name>A0A7S0AIP9_9STRA</name>
<dbReference type="NCBIfam" id="TIGR01019">
    <property type="entry name" value="sucCoAalpha"/>
    <property type="match status" value="1"/>
</dbReference>
<dbReference type="SUPFAM" id="SSF51735">
    <property type="entry name" value="NAD(P)-binding Rossmann-fold domains"/>
    <property type="match status" value="1"/>
</dbReference>
<comment type="pathway">
    <text evidence="1 6">Carbohydrate metabolism; tricarboxylic acid cycle; succinate from succinyl-CoA (ligase route): step 1/1.</text>
</comment>
<dbReference type="GO" id="GO:0000166">
    <property type="term" value="F:nucleotide binding"/>
    <property type="evidence" value="ECO:0007669"/>
    <property type="project" value="UniProtKB-KW"/>
</dbReference>
<dbReference type="InterPro" id="IPR005811">
    <property type="entry name" value="SUCC_ACL_C"/>
</dbReference>
<dbReference type="PROSITE" id="PS00399">
    <property type="entry name" value="SUCCINYL_COA_LIG_2"/>
    <property type="match status" value="1"/>
</dbReference>
<dbReference type="InterPro" id="IPR016102">
    <property type="entry name" value="Succinyl-CoA_synth-like"/>
</dbReference>
<dbReference type="GO" id="GO:0004775">
    <property type="term" value="F:succinate-CoA ligase (ADP-forming) activity"/>
    <property type="evidence" value="ECO:0007669"/>
    <property type="project" value="UniProtKB-UniRule"/>
</dbReference>
<evidence type="ECO:0000256" key="2">
    <source>
        <dbReference type="ARBA" id="ARBA00022532"/>
    </source>
</evidence>
<evidence type="ECO:0000259" key="9">
    <source>
        <dbReference type="SMART" id="SM00881"/>
    </source>
</evidence>
<dbReference type="PROSITE" id="PS01216">
    <property type="entry name" value="SUCCINYL_COA_LIG_1"/>
    <property type="match status" value="1"/>
</dbReference>
<comment type="subunit">
    <text evidence="5">Heterodimer of an alpha and a beta subunit. Different beta subunits determine nucleotide specificity. Together with the ATP-specific beta subunit SUCLA2, forms an ADP-forming succinyl-CoA synthetase (A-SCS). Together with the GTP-specific beta subunit SUCLG2 forms a GDP-forming succinyl-CoA synthetase (G-SCS).</text>
</comment>
<dbReference type="InterPro" id="IPR005810">
    <property type="entry name" value="CoA_lig_alpha"/>
</dbReference>
<feature type="binding site" evidence="6">
    <location>
        <position position="84"/>
    </location>
    <ligand>
        <name>CoA</name>
        <dbReference type="ChEBI" id="CHEBI:57287"/>
    </ligand>
</feature>
<dbReference type="NCBIfam" id="NF004230">
    <property type="entry name" value="PRK05678.1"/>
    <property type="match status" value="1"/>
</dbReference>
<keyword evidence="6" id="KW-0496">Mitochondrion</keyword>
<dbReference type="GO" id="GO:0006099">
    <property type="term" value="P:tricarboxylic acid cycle"/>
    <property type="evidence" value="ECO:0007669"/>
    <property type="project" value="UniProtKB-UniRule"/>
</dbReference>
<comment type="subcellular location">
    <subcellularLocation>
        <location evidence="6">Mitochondrion</location>
    </subcellularLocation>
</comment>
<dbReference type="InterPro" id="IPR033847">
    <property type="entry name" value="Citrt_syn/SCS-alpha_CS"/>
</dbReference>
<dbReference type="SMART" id="SM00881">
    <property type="entry name" value="CoA_binding"/>
    <property type="match status" value="1"/>
</dbReference>
<dbReference type="GO" id="GO:0005739">
    <property type="term" value="C:mitochondrion"/>
    <property type="evidence" value="ECO:0007669"/>
    <property type="project" value="UniProtKB-SubCell"/>
</dbReference>
<evidence type="ECO:0000256" key="4">
    <source>
        <dbReference type="ARBA" id="ARBA00022741"/>
    </source>
</evidence>
<keyword evidence="3 6" id="KW-0436">Ligase</keyword>
<sequence length="338" mass="34851">MLFSTLNKSAGRQVLASVLEAAGSKTTAGATSASRRCMSSTANVWVDKNTKVICQGFTGKQGTFHSTQAIEYGTNMVGGVTPKKGGQTHLGLPVFNTVAEAVDGVQPDASVIYVPPPFCAAAIMDAIENEIPLVVAITEGVPQQDMAKVKKALSMQSATRLIGPNCPGIIKPGECKIGIMPGYIHTPGKIGVVSRSGTLTYEAVHQTTVTGLGQSTCVGIGGDPFNGTDFIDCLERFTNDPQTEGIIMIGEIGGSAEEDAAEWLKEHGDPNKPVVSFIAGMTAPPGRRMGHAGAIIAGGKGGAADKFAALEAAGVHVTRSPAQLGNTMLKAMQEAGKA</sequence>
<evidence type="ECO:0000313" key="10">
    <source>
        <dbReference type="EMBL" id="CAD8365290.1"/>
    </source>
</evidence>
<dbReference type="Gene3D" id="3.40.50.261">
    <property type="entry name" value="Succinyl-CoA synthetase domains"/>
    <property type="match status" value="1"/>
</dbReference>
<dbReference type="FunFam" id="3.40.50.261:FF:000005">
    <property type="entry name" value="Succinate--CoA ligase [ADP-forming] subunit alpha, mitochondrial"/>
    <property type="match status" value="1"/>
</dbReference>
<dbReference type="Pfam" id="PF02629">
    <property type="entry name" value="CoA_binding"/>
    <property type="match status" value="1"/>
</dbReference>
<evidence type="ECO:0000256" key="1">
    <source>
        <dbReference type="ARBA" id="ARBA00005064"/>
    </source>
</evidence>
<comment type="function">
    <text evidence="6">Succinyl-CoA synthetase functions in the citric acid cycle (TCA), coupling the hydrolysis of succinyl-CoA to the synthesis of ATP and thus represents the only step of substrate-level phosphorylation in the TCA. The alpha subunit of the enzyme binds the substrates coenzyme A and phosphate, while succinate binding and nucleotide specificity is provided by the beta subunit.</text>
</comment>
<dbReference type="EMBL" id="HBEJ01005741">
    <property type="protein sequence ID" value="CAD8365290.1"/>
    <property type="molecule type" value="Transcribed_RNA"/>
</dbReference>
<feature type="binding site" evidence="6">
    <location>
        <position position="201"/>
    </location>
    <ligand>
        <name>substrate</name>
        <note>ligand shared with subunit beta</note>
    </ligand>
</feature>
<dbReference type="PANTHER" id="PTHR11117:SF2">
    <property type="entry name" value="SUCCINATE--COA LIGASE [ADP_GDP-FORMING] SUBUNIT ALPHA, MITOCHONDRIAL"/>
    <property type="match status" value="1"/>
</dbReference>
<accession>A0A7S0AIP9</accession>
<comment type="catalytic activity">
    <reaction evidence="6">
        <text>succinate + ATP + CoA = succinyl-CoA + ADP + phosphate</text>
        <dbReference type="Rhea" id="RHEA:17661"/>
        <dbReference type="ChEBI" id="CHEBI:30031"/>
        <dbReference type="ChEBI" id="CHEBI:30616"/>
        <dbReference type="ChEBI" id="CHEBI:43474"/>
        <dbReference type="ChEBI" id="CHEBI:57287"/>
        <dbReference type="ChEBI" id="CHEBI:57292"/>
        <dbReference type="ChEBI" id="CHEBI:456216"/>
        <dbReference type="EC" id="6.2.1.5"/>
    </reaction>
</comment>
<dbReference type="PANTHER" id="PTHR11117">
    <property type="entry name" value="SUCCINYL-COA LIGASE SUBUNIT ALPHA"/>
    <property type="match status" value="1"/>
</dbReference>
<dbReference type="SUPFAM" id="SSF52210">
    <property type="entry name" value="Succinyl-CoA synthetase domains"/>
    <property type="match status" value="1"/>
</dbReference>
<dbReference type="PRINTS" id="PR01798">
    <property type="entry name" value="SCOASYNTHASE"/>
</dbReference>
<dbReference type="FunFam" id="3.40.50.720:FF:000002">
    <property type="entry name" value="Succinate--CoA ligase [ADP-forming] subunit alpha"/>
    <property type="match status" value="1"/>
</dbReference>
<evidence type="ECO:0000256" key="3">
    <source>
        <dbReference type="ARBA" id="ARBA00022598"/>
    </source>
</evidence>
<keyword evidence="2 6" id="KW-0816">Tricarboxylic acid cycle</keyword>
<protein>
    <recommendedName>
        <fullName evidence="6">Succinate--CoA ligase [ADP-forming] subunit alpha, mitochondrial</fullName>
        <ecNumber evidence="6">6.2.1.5</ecNumber>
    </recommendedName>
    <alternativeName>
        <fullName evidence="6">Succinyl-CoA synthetase subunit alpha</fullName>
        <shortName evidence="6">SCS-alpha</shortName>
    </alternativeName>
</protein>
<dbReference type="Pfam" id="PF00549">
    <property type="entry name" value="Ligase_CoA"/>
    <property type="match status" value="1"/>
</dbReference>
<dbReference type="EC" id="6.2.1.5" evidence="6"/>